<dbReference type="Proteomes" id="UP000314294">
    <property type="component" value="Unassembled WGS sequence"/>
</dbReference>
<dbReference type="AlphaFoldDB" id="A0A4Z2EGZ6"/>
<comment type="caution">
    <text evidence="2">The sequence shown here is derived from an EMBL/GenBank/DDBJ whole genome shotgun (WGS) entry which is preliminary data.</text>
</comment>
<evidence type="ECO:0000256" key="1">
    <source>
        <dbReference type="SAM" id="MobiDB-lite"/>
    </source>
</evidence>
<dbReference type="EMBL" id="SRLO01007427">
    <property type="protein sequence ID" value="TNN28005.1"/>
    <property type="molecule type" value="Genomic_DNA"/>
</dbReference>
<feature type="region of interest" description="Disordered" evidence="1">
    <location>
        <begin position="1"/>
        <end position="111"/>
    </location>
</feature>
<organism evidence="2 3">
    <name type="scientific">Liparis tanakae</name>
    <name type="common">Tanaka's snailfish</name>
    <dbReference type="NCBI Taxonomy" id="230148"/>
    <lineage>
        <taxon>Eukaryota</taxon>
        <taxon>Metazoa</taxon>
        <taxon>Chordata</taxon>
        <taxon>Craniata</taxon>
        <taxon>Vertebrata</taxon>
        <taxon>Euteleostomi</taxon>
        <taxon>Actinopterygii</taxon>
        <taxon>Neopterygii</taxon>
        <taxon>Teleostei</taxon>
        <taxon>Neoteleostei</taxon>
        <taxon>Acanthomorphata</taxon>
        <taxon>Eupercaria</taxon>
        <taxon>Perciformes</taxon>
        <taxon>Cottioidei</taxon>
        <taxon>Cottales</taxon>
        <taxon>Liparidae</taxon>
        <taxon>Liparis</taxon>
    </lineage>
</organism>
<feature type="compositionally biased region" description="Basic and acidic residues" evidence="1">
    <location>
        <begin position="1"/>
        <end position="16"/>
    </location>
</feature>
<proteinExistence type="predicted"/>
<gene>
    <name evidence="2" type="ORF">EYF80_061845</name>
</gene>
<reference evidence="2 3" key="1">
    <citation type="submission" date="2019-03" db="EMBL/GenBank/DDBJ databases">
        <title>First draft genome of Liparis tanakae, snailfish: a comprehensive survey of snailfish specific genes.</title>
        <authorList>
            <person name="Kim W."/>
            <person name="Song I."/>
            <person name="Jeong J.-H."/>
            <person name="Kim D."/>
            <person name="Kim S."/>
            <person name="Ryu S."/>
            <person name="Song J.Y."/>
            <person name="Lee S.K."/>
        </authorList>
    </citation>
    <scope>NUCLEOTIDE SEQUENCE [LARGE SCALE GENOMIC DNA]</scope>
    <source>
        <tissue evidence="2">Muscle</tissue>
    </source>
</reference>
<keyword evidence="3" id="KW-1185">Reference proteome</keyword>
<evidence type="ECO:0000313" key="2">
    <source>
        <dbReference type="EMBL" id="TNN28005.1"/>
    </source>
</evidence>
<evidence type="ECO:0000313" key="3">
    <source>
        <dbReference type="Proteomes" id="UP000314294"/>
    </source>
</evidence>
<sequence length="145" mass="15717">MRARCSPREPEGRVRPPEATPPGRRRVNNVSQCIPSHRHLRSRSARTSRHGHHATDIRSRTSRHGHHATDIRPRTSGHVTVDLPGPEGGVHAEGEGAQVHGPPVGVELQSSGHVEQEVVPELGQLVGGEDHREEEGSDPPAGGRF</sequence>
<feature type="region of interest" description="Disordered" evidence="1">
    <location>
        <begin position="123"/>
        <end position="145"/>
    </location>
</feature>
<name>A0A4Z2EGZ6_9TELE</name>
<protein>
    <submittedName>
        <fullName evidence="2">Uncharacterized protein</fullName>
    </submittedName>
</protein>
<accession>A0A4Z2EGZ6</accession>
<feature type="compositionally biased region" description="Basic residues" evidence="1">
    <location>
        <begin position="36"/>
        <end position="52"/>
    </location>
</feature>